<evidence type="ECO:0000256" key="6">
    <source>
        <dbReference type="SAM" id="Phobius"/>
    </source>
</evidence>
<dbReference type="InterPro" id="IPR036259">
    <property type="entry name" value="MFS_trans_sf"/>
</dbReference>
<protein>
    <submittedName>
        <fullName evidence="7">MFS family permease</fullName>
    </submittedName>
</protein>
<feature type="transmembrane region" description="Helical" evidence="6">
    <location>
        <begin position="50"/>
        <end position="68"/>
    </location>
</feature>
<dbReference type="PRINTS" id="PR01988">
    <property type="entry name" value="EXPORTERBACE"/>
</dbReference>
<feature type="transmembrane region" description="Helical" evidence="6">
    <location>
        <begin position="400"/>
        <end position="419"/>
    </location>
</feature>
<dbReference type="Gene3D" id="1.20.1250.20">
    <property type="entry name" value="MFS general substrate transporter like domains"/>
    <property type="match status" value="1"/>
</dbReference>
<dbReference type="SUPFAM" id="SSF103473">
    <property type="entry name" value="MFS general substrate transporter"/>
    <property type="match status" value="1"/>
</dbReference>
<evidence type="ECO:0000313" key="7">
    <source>
        <dbReference type="EMBL" id="MBA8811600.1"/>
    </source>
</evidence>
<keyword evidence="4 6" id="KW-1133">Transmembrane helix</keyword>
<organism evidence="7 8">
    <name type="scientific">Promicromonospora sukumoe</name>
    <dbReference type="NCBI Taxonomy" id="88382"/>
    <lineage>
        <taxon>Bacteria</taxon>
        <taxon>Bacillati</taxon>
        <taxon>Actinomycetota</taxon>
        <taxon>Actinomycetes</taxon>
        <taxon>Micrococcales</taxon>
        <taxon>Promicromonosporaceae</taxon>
        <taxon>Promicromonospora</taxon>
    </lineage>
</organism>
<dbReference type="PANTHER" id="PTHR23513">
    <property type="entry name" value="INTEGRAL MEMBRANE EFFLUX PROTEIN-RELATED"/>
    <property type="match status" value="1"/>
</dbReference>
<evidence type="ECO:0000256" key="2">
    <source>
        <dbReference type="ARBA" id="ARBA00022475"/>
    </source>
</evidence>
<proteinExistence type="predicted"/>
<dbReference type="GO" id="GO:0005886">
    <property type="term" value="C:plasma membrane"/>
    <property type="evidence" value="ECO:0007669"/>
    <property type="project" value="UniProtKB-SubCell"/>
</dbReference>
<feature type="transmembrane region" description="Helical" evidence="6">
    <location>
        <begin position="89"/>
        <end position="114"/>
    </location>
</feature>
<dbReference type="AlphaFoldDB" id="A0A7W3JEZ8"/>
<feature type="transmembrane region" description="Helical" evidence="6">
    <location>
        <begin position="375"/>
        <end position="394"/>
    </location>
</feature>
<dbReference type="GO" id="GO:0022857">
    <property type="term" value="F:transmembrane transporter activity"/>
    <property type="evidence" value="ECO:0007669"/>
    <property type="project" value="InterPro"/>
</dbReference>
<dbReference type="CDD" id="cd06173">
    <property type="entry name" value="MFS_MefA_like"/>
    <property type="match status" value="1"/>
</dbReference>
<evidence type="ECO:0000256" key="1">
    <source>
        <dbReference type="ARBA" id="ARBA00004651"/>
    </source>
</evidence>
<comment type="subcellular location">
    <subcellularLocation>
        <location evidence="1">Cell membrane</location>
        <topology evidence="1">Multi-pass membrane protein</topology>
    </subcellularLocation>
</comment>
<name>A0A7W3JEZ8_9MICO</name>
<dbReference type="EMBL" id="JACGWV010000003">
    <property type="protein sequence ID" value="MBA8811600.1"/>
    <property type="molecule type" value="Genomic_DNA"/>
</dbReference>
<evidence type="ECO:0000256" key="4">
    <source>
        <dbReference type="ARBA" id="ARBA00022989"/>
    </source>
</evidence>
<comment type="caution">
    <text evidence="7">The sequence shown here is derived from an EMBL/GenBank/DDBJ whole genome shotgun (WGS) entry which is preliminary data.</text>
</comment>
<feature type="transmembrane region" description="Helical" evidence="6">
    <location>
        <begin position="21"/>
        <end position="38"/>
    </location>
</feature>
<feature type="transmembrane region" description="Helical" evidence="6">
    <location>
        <begin position="259"/>
        <end position="280"/>
    </location>
</feature>
<feature type="transmembrane region" description="Helical" evidence="6">
    <location>
        <begin position="226"/>
        <end position="253"/>
    </location>
</feature>
<accession>A0A7W3JEZ8</accession>
<evidence type="ECO:0000256" key="5">
    <source>
        <dbReference type="ARBA" id="ARBA00023136"/>
    </source>
</evidence>
<dbReference type="PANTHER" id="PTHR23513:SF6">
    <property type="entry name" value="MAJOR FACILITATOR SUPERFAMILY ASSOCIATED DOMAIN-CONTAINING PROTEIN"/>
    <property type="match status" value="1"/>
</dbReference>
<dbReference type="RefSeq" id="WP_182620695.1">
    <property type="nucleotide sequence ID" value="NZ_BAAATF010000001.1"/>
</dbReference>
<keyword evidence="3 6" id="KW-0812">Transmembrane</keyword>
<feature type="transmembrane region" description="Helical" evidence="6">
    <location>
        <begin position="326"/>
        <end position="347"/>
    </location>
</feature>
<feature type="transmembrane region" description="Helical" evidence="6">
    <location>
        <begin position="292"/>
        <end position="314"/>
    </location>
</feature>
<evidence type="ECO:0000313" key="8">
    <source>
        <dbReference type="Proteomes" id="UP000540568"/>
    </source>
</evidence>
<sequence length="428" mass="44471">MLGRAFKWFWAGEAVSELGTYVTTVALQVLVVVTLGASATELGVVNAARWVPYLVLGLVLGAVVDRWRRRPLLIATDLVRGLLLGAVPLLWWAGMLNIPVLAVFMALLGLASLLNDAASQSFVPRLVPRTALVRANARLDQTGAVAQASGPAIGGALTTALGAPLAVLVDAATYLFAAFAVWRAKVPEPGPARGTPRPDGGLRPAARRLVDDVREGLRWVYRHTMLAPLALATHGWFLCNGIVTTVLAPFALVGLGMTAFQLGLALAAAGAAGLAGALLSERAGRVWGAGRTVVAARFAMVPAWAVVALAPAGATSSSSDGPGTTATWLTVATIAVGQGLYGLATGLENANEMGYRQAVTPDHLQARTNTTIRSINRAMLVIGAPAGGLLADHLGYRPALWVGVAGFTLVAVLLGMSRFRSARHPQVS</sequence>
<dbReference type="InterPro" id="IPR011701">
    <property type="entry name" value="MFS"/>
</dbReference>
<dbReference type="Pfam" id="PF07690">
    <property type="entry name" value="MFS_1"/>
    <property type="match status" value="1"/>
</dbReference>
<keyword evidence="8" id="KW-1185">Reference proteome</keyword>
<evidence type="ECO:0000256" key="3">
    <source>
        <dbReference type="ARBA" id="ARBA00022692"/>
    </source>
</evidence>
<dbReference type="InterPro" id="IPR022324">
    <property type="entry name" value="Bacilysin_exporter_BacE_put"/>
</dbReference>
<gene>
    <name evidence="7" type="ORF">FHX71_005607</name>
</gene>
<keyword evidence="2" id="KW-1003">Cell membrane</keyword>
<dbReference type="Proteomes" id="UP000540568">
    <property type="component" value="Unassembled WGS sequence"/>
</dbReference>
<keyword evidence="5 6" id="KW-0472">Membrane</keyword>
<reference evidence="7 8" key="1">
    <citation type="submission" date="2020-07" db="EMBL/GenBank/DDBJ databases">
        <title>Sequencing the genomes of 1000 actinobacteria strains.</title>
        <authorList>
            <person name="Klenk H.-P."/>
        </authorList>
    </citation>
    <scope>NUCLEOTIDE SEQUENCE [LARGE SCALE GENOMIC DNA]</scope>
    <source>
        <strain evidence="7 8">DSM 44121</strain>
    </source>
</reference>